<evidence type="ECO:0000259" key="4">
    <source>
        <dbReference type="PROSITE" id="PS50949"/>
    </source>
</evidence>
<dbReference type="SUPFAM" id="SSF48008">
    <property type="entry name" value="GntR ligand-binding domain-like"/>
    <property type="match status" value="1"/>
</dbReference>
<accession>A0ABW4X3P6</accession>
<dbReference type="SMART" id="SM00345">
    <property type="entry name" value="HTH_GNTR"/>
    <property type="match status" value="1"/>
</dbReference>
<dbReference type="Gene3D" id="1.20.120.530">
    <property type="entry name" value="GntR ligand-binding domain-like"/>
    <property type="match status" value="1"/>
</dbReference>
<proteinExistence type="predicted"/>
<gene>
    <name evidence="5" type="ORF">ACFSHS_00280</name>
</gene>
<dbReference type="InterPro" id="IPR036390">
    <property type="entry name" value="WH_DNA-bd_sf"/>
</dbReference>
<sequence>MTSRPGLADQVAAELLASIVDGRHAPGTRLPPEAVLADRAQVSRLTLREAVRVLRDKGVLTVEQGRGTFVNPPARWAALDPMLVSSRAALEGDRAQTAEQITETRCIVEVGVAELAARRRSQEHLAALRSCTERMLRAHESGDIAGFSAADVDFHDTLLAAAGNPFLAALLEPIKVLVREVRLRTSLEPEMRLAAVAAHAAILDAVDTGDEAAARHQMSEHLAEARLAVERLRALGGPPGAVTGAPDADRDVS</sequence>
<comment type="caution">
    <text evidence="5">The sequence shown here is derived from an EMBL/GenBank/DDBJ whole genome shotgun (WGS) entry which is preliminary data.</text>
</comment>
<evidence type="ECO:0000313" key="5">
    <source>
        <dbReference type="EMBL" id="MFD2090001.1"/>
    </source>
</evidence>
<dbReference type="Pfam" id="PF07729">
    <property type="entry name" value="FCD"/>
    <property type="match status" value="1"/>
</dbReference>
<name>A0ABW4X3P6_9ACTN</name>
<dbReference type="PROSITE" id="PS50949">
    <property type="entry name" value="HTH_GNTR"/>
    <property type="match status" value="1"/>
</dbReference>
<dbReference type="PANTHER" id="PTHR43537">
    <property type="entry name" value="TRANSCRIPTIONAL REGULATOR, GNTR FAMILY"/>
    <property type="match status" value="1"/>
</dbReference>
<dbReference type="RefSeq" id="WP_376870338.1">
    <property type="nucleotide sequence ID" value="NZ_JBHUHP010000001.1"/>
</dbReference>
<keyword evidence="2" id="KW-0238">DNA-binding</keyword>
<protein>
    <submittedName>
        <fullName evidence="5">FadR/GntR family transcriptional regulator</fullName>
    </submittedName>
</protein>
<dbReference type="InterPro" id="IPR036388">
    <property type="entry name" value="WH-like_DNA-bd_sf"/>
</dbReference>
<keyword evidence="3" id="KW-0804">Transcription</keyword>
<dbReference type="InterPro" id="IPR008920">
    <property type="entry name" value="TF_FadR/GntR_C"/>
</dbReference>
<dbReference type="InterPro" id="IPR000524">
    <property type="entry name" value="Tscrpt_reg_HTH_GntR"/>
</dbReference>
<dbReference type="CDD" id="cd07377">
    <property type="entry name" value="WHTH_GntR"/>
    <property type="match status" value="1"/>
</dbReference>
<dbReference type="Gene3D" id="1.10.10.10">
    <property type="entry name" value="Winged helix-like DNA-binding domain superfamily/Winged helix DNA-binding domain"/>
    <property type="match status" value="1"/>
</dbReference>
<dbReference type="PRINTS" id="PR00035">
    <property type="entry name" value="HTHGNTR"/>
</dbReference>
<dbReference type="SUPFAM" id="SSF46785">
    <property type="entry name" value="Winged helix' DNA-binding domain"/>
    <property type="match status" value="1"/>
</dbReference>
<dbReference type="Proteomes" id="UP001597402">
    <property type="component" value="Unassembled WGS sequence"/>
</dbReference>
<keyword evidence="6" id="KW-1185">Reference proteome</keyword>
<keyword evidence="1" id="KW-0805">Transcription regulation</keyword>
<evidence type="ECO:0000256" key="1">
    <source>
        <dbReference type="ARBA" id="ARBA00023015"/>
    </source>
</evidence>
<dbReference type="Pfam" id="PF00392">
    <property type="entry name" value="GntR"/>
    <property type="match status" value="1"/>
</dbReference>
<feature type="domain" description="HTH gntR-type" evidence="4">
    <location>
        <begin position="5"/>
        <end position="73"/>
    </location>
</feature>
<evidence type="ECO:0000256" key="3">
    <source>
        <dbReference type="ARBA" id="ARBA00023163"/>
    </source>
</evidence>
<dbReference type="EMBL" id="JBHUHP010000001">
    <property type="protein sequence ID" value="MFD2090001.1"/>
    <property type="molecule type" value="Genomic_DNA"/>
</dbReference>
<dbReference type="SMART" id="SM00895">
    <property type="entry name" value="FCD"/>
    <property type="match status" value="1"/>
</dbReference>
<reference evidence="6" key="1">
    <citation type="journal article" date="2019" name="Int. J. Syst. Evol. Microbiol.">
        <title>The Global Catalogue of Microorganisms (GCM) 10K type strain sequencing project: providing services to taxonomists for standard genome sequencing and annotation.</title>
        <authorList>
            <consortium name="The Broad Institute Genomics Platform"/>
            <consortium name="The Broad Institute Genome Sequencing Center for Infectious Disease"/>
            <person name="Wu L."/>
            <person name="Ma J."/>
        </authorList>
    </citation>
    <scope>NUCLEOTIDE SEQUENCE [LARGE SCALE GENOMIC DNA]</scope>
    <source>
        <strain evidence="6">JCM 3338</strain>
    </source>
</reference>
<dbReference type="PANTHER" id="PTHR43537:SF44">
    <property type="entry name" value="GNTR FAMILY REGULATORY PROTEIN"/>
    <property type="match status" value="1"/>
</dbReference>
<dbReference type="InterPro" id="IPR011711">
    <property type="entry name" value="GntR_C"/>
</dbReference>
<organism evidence="5 6">
    <name type="scientific">Blastococcus deserti</name>
    <dbReference type="NCBI Taxonomy" id="2259033"/>
    <lineage>
        <taxon>Bacteria</taxon>
        <taxon>Bacillati</taxon>
        <taxon>Actinomycetota</taxon>
        <taxon>Actinomycetes</taxon>
        <taxon>Geodermatophilales</taxon>
        <taxon>Geodermatophilaceae</taxon>
        <taxon>Blastococcus</taxon>
    </lineage>
</organism>
<evidence type="ECO:0000313" key="6">
    <source>
        <dbReference type="Proteomes" id="UP001597402"/>
    </source>
</evidence>
<evidence type="ECO:0000256" key="2">
    <source>
        <dbReference type="ARBA" id="ARBA00023125"/>
    </source>
</evidence>